<dbReference type="GO" id="GO:0004180">
    <property type="term" value="F:carboxypeptidase activity"/>
    <property type="evidence" value="ECO:0007669"/>
    <property type="project" value="UniProtKB-KW"/>
</dbReference>
<organism evidence="3 4">
    <name type="scientific">Cohnella boryungensis</name>
    <dbReference type="NCBI Taxonomy" id="768479"/>
    <lineage>
        <taxon>Bacteria</taxon>
        <taxon>Bacillati</taxon>
        <taxon>Bacillota</taxon>
        <taxon>Bacilli</taxon>
        <taxon>Bacillales</taxon>
        <taxon>Paenibacillaceae</taxon>
        <taxon>Cohnella</taxon>
    </lineage>
</organism>
<dbReference type="RefSeq" id="WP_204605973.1">
    <property type="nucleotide sequence ID" value="NZ_JBHSED010000025.1"/>
</dbReference>
<dbReference type="InterPro" id="IPR009045">
    <property type="entry name" value="Zn_M74/Hedgehog-like"/>
</dbReference>
<comment type="caution">
    <text evidence="3">The sequence shown here is derived from an EMBL/GenBank/DDBJ whole genome shotgun (WGS) entry which is preliminary data.</text>
</comment>
<keyword evidence="4" id="KW-1185">Reference proteome</keyword>
<name>A0ABV8SCA5_9BACL</name>
<keyword evidence="1" id="KW-0732">Signal</keyword>
<accession>A0ABV8SCA5</accession>
<keyword evidence="3" id="KW-0378">Hydrolase</keyword>
<evidence type="ECO:0000256" key="1">
    <source>
        <dbReference type="SAM" id="SignalP"/>
    </source>
</evidence>
<sequence>MRRQRIALICGAILLLLTAGCGEKQPEKAAAPPVRQIPIQETSGSIGDLMVVANPASVEVLVNKRYALPESYEPSDLVFPDVPFTFEERIDKRKMRSEAAHALERLFEGAKQDGIFLAGVSGYRSYDRQKVLFQSYVERDGEQAARRYSAFPGTSEHQTGLAVDVTGSDGRCAAESCFAGTSEAEWLAAHAYEYGFIIRYPKDKEEITGYKYEPWHIRYVGEEMAGEIEEQSTTLDEYYDSVPVSGIRY</sequence>
<dbReference type="EMBL" id="JBHSED010000025">
    <property type="protein sequence ID" value="MFC4304497.1"/>
    <property type="molecule type" value="Genomic_DNA"/>
</dbReference>
<feature type="signal peptide" evidence="1">
    <location>
        <begin position="1"/>
        <end position="21"/>
    </location>
</feature>
<dbReference type="Pfam" id="PF02557">
    <property type="entry name" value="VanY"/>
    <property type="match status" value="1"/>
</dbReference>
<feature type="chain" id="PRO_5045770378" evidence="1">
    <location>
        <begin position="22"/>
        <end position="249"/>
    </location>
</feature>
<dbReference type="InterPro" id="IPR058193">
    <property type="entry name" value="VanY/YodJ_core_dom"/>
</dbReference>
<dbReference type="EC" id="3.4.17.-" evidence="3"/>
<keyword evidence="3" id="KW-0121">Carboxypeptidase</keyword>
<dbReference type="PROSITE" id="PS51257">
    <property type="entry name" value="PROKAR_LIPOPROTEIN"/>
    <property type="match status" value="1"/>
</dbReference>
<reference evidence="4" key="1">
    <citation type="journal article" date="2019" name="Int. J. Syst. Evol. Microbiol.">
        <title>The Global Catalogue of Microorganisms (GCM) 10K type strain sequencing project: providing services to taxonomists for standard genome sequencing and annotation.</title>
        <authorList>
            <consortium name="The Broad Institute Genomics Platform"/>
            <consortium name="The Broad Institute Genome Sequencing Center for Infectious Disease"/>
            <person name="Wu L."/>
            <person name="Ma J."/>
        </authorList>
    </citation>
    <scope>NUCLEOTIDE SEQUENCE [LARGE SCALE GENOMIC DNA]</scope>
    <source>
        <strain evidence="4">CGMCC 4.1641</strain>
    </source>
</reference>
<protein>
    <submittedName>
        <fullName evidence="3">M15 family metallopeptidase</fullName>
        <ecNumber evidence="3">3.4.17.-</ecNumber>
    </submittedName>
</protein>
<dbReference type="Gene3D" id="3.30.1380.10">
    <property type="match status" value="1"/>
</dbReference>
<dbReference type="Proteomes" id="UP001595755">
    <property type="component" value="Unassembled WGS sequence"/>
</dbReference>
<keyword evidence="3" id="KW-0645">Protease</keyword>
<feature type="domain" description="D-alanyl-D-alanine carboxypeptidase-like core" evidence="2">
    <location>
        <begin position="93"/>
        <end position="221"/>
    </location>
</feature>
<evidence type="ECO:0000313" key="4">
    <source>
        <dbReference type="Proteomes" id="UP001595755"/>
    </source>
</evidence>
<dbReference type="SUPFAM" id="SSF55166">
    <property type="entry name" value="Hedgehog/DD-peptidase"/>
    <property type="match status" value="1"/>
</dbReference>
<dbReference type="InterPro" id="IPR003709">
    <property type="entry name" value="VanY-like_core_dom"/>
</dbReference>
<gene>
    <name evidence="3" type="ORF">ACFO1S_13800</name>
</gene>
<dbReference type="InterPro" id="IPR052179">
    <property type="entry name" value="DD-CPase-like"/>
</dbReference>
<dbReference type="CDD" id="cd14852">
    <property type="entry name" value="LD-carboxypeptidase"/>
    <property type="match status" value="1"/>
</dbReference>
<evidence type="ECO:0000259" key="2">
    <source>
        <dbReference type="Pfam" id="PF02557"/>
    </source>
</evidence>
<dbReference type="PANTHER" id="PTHR34385:SF1">
    <property type="entry name" value="PEPTIDOGLYCAN L-ALANYL-D-GLUTAMATE ENDOPEPTIDASE CWLK"/>
    <property type="match status" value="1"/>
</dbReference>
<evidence type="ECO:0000313" key="3">
    <source>
        <dbReference type="EMBL" id="MFC4304497.1"/>
    </source>
</evidence>
<proteinExistence type="predicted"/>
<dbReference type="PANTHER" id="PTHR34385">
    <property type="entry name" value="D-ALANYL-D-ALANINE CARBOXYPEPTIDASE"/>
    <property type="match status" value="1"/>
</dbReference>